<keyword evidence="5" id="KW-0175">Coiled coil</keyword>
<comment type="caution">
    <text evidence="7">The sequence shown here is derived from an EMBL/GenBank/DDBJ whole genome shotgun (WGS) entry which is preliminary data.</text>
</comment>
<evidence type="ECO:0000256" key="3">
    <source>
        <dbReference type="ARBA" id="ARBA00022833"/>
    </source>
</evidence>
<evidence type="ECO:0000256" key="4">
    <source>
        <dbReference type="PROSITE-ProRule" id="PRU01343"/>
    </source>
</evidence>
<protein>
    <recommendedName>
        <fullName evidence="6">GRF-type domain-containing protein</fullName>
    </recommendedName>
</protein>
<evidence type="ECO:0000313" key="7">
    <source>
        <dbReference type="EMBL" id="KAK6120913.1"/>
    </source>
</evidence>
<name>A0ABR0UED7_REHGL</name>
<dbReference type="Proteomes" id="UP001318860">
    <property type="component" value="Unassembled WGS sequence"/>
</dbReference>
<dbReference type="InterPro" id="IPR010666">
    <property type="entry name" value="Znf_GRF"/>
</dbReference>
<dbReference type="EMBL" id="JABTTQ020002970">
    <property type="protein sequence ID" value="KAK6120913.1"/>
    <property type="molecule type" value="Genomic_DNA"/>
</dbReference>
<organism evidence="7 8">
    <name type="scientific">Rehmannia glutinosa</name>
    <name type="common">Chinese foxglove</name>
    <dbReference type="NCBI Taxonomy" id="99300"/>
    <lineage>
        <taxon>Eukaryota</taxon>
        <taxon>Viridiplantae</taxon>
        <taxon>Streptophyta</taxon>
        <taxon>Embryophyta</taxon>
        <taxon>Tracheophyta</taxon>
        <taxon>Spermatophyta</taxon>
        <taxon>Magnoliopsida</taxon>
        <taxon>eudicotyledons</taxon>
        <taxon>Gunneridae</taxon>
        <taxon>Pentapetalae</taxon>
        <taxon>asterids</taxon>
        <taxon>lamiids</taxon>
        <taxon>Lamiales</taxon>
        <taxon>Orobanchaceae</taxon>
        <taxon>Rehmannieae</taxon>
        <taxon>Rehmannia</taxon>
    </lineage>
</organism>
<proteinExistence type="predicted"/>
<feature type="coiled-coil region" evidence="5">
    <location>
        <begin position="44"/>
        <end position="81"/>
    </location>
</feature>
<keyword evidence="8" id="KW-1185">Reference proteome</keyword>
<reference evidence="7 8" key="1">
    <citation type="journal article" date="2021" name="Comput. Struct. Biotechnol. J.">
        <title>De novo genome assembly of the potent medicinal plant Rehmannia glutinosa using nanopore technology.</title>
        <authorList>
            <person name="Ma L."/>
            <person name="Dong C."/>
            <person name="Song C."/>
            <person name="Wang X."/>
            <person name="Zheng X."/>
            <person name="Niu Y."/>
            <person name="Chen S."/>
            <person name="Feng W."/>
        </authorList>
    </citation>
    <scope>NUCLEOTIDE SEQUENCE [LARGE SCALE GENOMIC DNA]</scope>
    <source>
        <strain evidence="7">DH-2019</strain>
    </source>
</reference>
<keyword evidence="2 4" id="KW-0863">Zinc-finger</keyword>
<feature type="domain" description="GRF-type" evidence="6">
    <location>
        <begin position="1"/>
        <end position="35"/>
    </location>
</feature>
<keyword evidence="3" id="KW-0862">Zinc</keyword>
<dbReference type="PROSITE" id="PS51999">
    <property type="entry name" value="ZF_GRF"/>
    <property type="match status" value="1"/>
</dbReference>
<evidence type="ECO:0000256" key="2">
    <source>
        <dbReference type="ARBA" id="ARBA00022771"/>
    </source>
</evidence>
<evidence type="ECO:0000256" key="1">
    <source>
        <dbReference type="ARBA" id="ARBA00022723"/>
    </source>
</evidence>
<dbReference type="PANTHER" id="PTHR33248">
    <property type="entry name" value="ZINC ION-BINDING PROTEIN"/>
    <property type="match status" value="1"/>
</dbReference>
<sequence length="210" mass="24063">MHTSWTNDNPGRRFVCCVNSLNGNGCGFFEWADNPMCARTKAIIRGMLQKINNSKAEIGDLESRVKNVKKMEEEIGRLKMRTKGTRFATFDSCGTMNATKINYGTKNAKYGTTGARGHIRLGLIMESQAVYSTDNEVYTLRERGADLGKEQKRDIVYWTGHDHLANLEDQRKIEEAKRRMAAERVYELEELNGKKLHRAWNVSNLKKYYA</sequence>
<evidence type="ECO:0000259" key="6">
    <source>
        <dbReference type="PROSITE" id="PS51999"/>
    </source>
</evidence>
<gene>
    <name evidence="7" type="ORF">DH2020_045341</name>
</gene>
<evidence type="ECO:0000313" key="8">
    <source>
        <dbReference type="Proteomes" id="UP001318860"/>
    </source>
</evidence>
<accession>A0ABR0UED7</accession>
<keyword evidence="1" id="KW-0479">Metal-binding</keyword>
<evidence type="ECO:0000256" key="5">
    <source>
        <dbReference type="SAM" id="Coils"/>
    </source>
</evidence>
<dbReference type="Pfam" id="PF06839">
    <property type="entry name" value="Zn_ribbon_GRF"/>
    <property type="match status" value="1"/>
</dbReference>